<evidence type="ECO:0000256" key="1">
    <source>
        <dbReference type="ARBA" id="ARBA00010218"/>
    </source>
</evidence>
<feature type="domain" description="Transcription factor Iwr1" evidence="4">
    <location>
        <begin position="456"/>
        <end position="525"/>
    </location>
</feature>
<dbReference type="PANTHER" id="PTHR37846">
    <property type="entry name" value="YALI0B21296P"/>
    <property type="match status" value="1"/>
</dbReference>
<feature type="region of interest" description="Disordered" evidence="2">
    <location>
        <begin position="293"/>
        <end position="378"/>
    </location>
</feature>
<evidence type="ECO:0008006" key="8">
    <source>
        <dbReference type="Google" id="ProtNLM"/>
    </source>
</evidence>
<evidence type="ECO:0000259" key="5">
    <source>
        <dbReference type="Pfam" id="PF24841"/>
    </source>
</evidence>
<comment type="similarity">
    <text evidence="1">Belongs to the IWR1/SLC7A6OS family.</text>
</comment>
<reference evidence="6" key="1">
    <citation type="submission" date="2021-01" db="EMBL/GenBank/DDBJ databases">
        <authorList>
            <person name="Kaushik A."/>
        </authorList>
    </citation>
    <scope>NUCLEOTIDE SEQUENCE</scope>
    <source>
        <strain evidence="6">AG1-1C</strain>
    </source>
</reference>
<comment type="caution">
    <text evidence="6">The sequence shown here is derived from an EMBL/GenBank/DDBJ whole genome shotgun (WGS) entry which is preliminary data.</text>
</comment>
<evidence type="ECO:0000313" key="7">
    <source>
        <dbReference type="Proteomes" id="UP000663846"/>
    </source>
</evidence>
<dbReference type="Proteomes" id="UP000663846">
    <property type="component" value="Unassembled WGS sequence"/>
</dbReference>
<dbReference type="InterPro" id="IPR013883">
    <property type="entry name" value="TF_Iwr1_dom"/>
</dbReference>
<sequence length="540" mass="60018">MAKIEVEPESDHNDHKVEDKFGIPLSRRSELGEIPHDEQMRLIKDTGILDQLPAENEEKISPLVDSILDTTIIAIPISTLYIVLDLLVQQQYAQQPTIKEELGRVVTNVPILFILIHYTNKHKATPLAQLMLFLTAILAGPRMIWLVNKGSWLYVTRQAPPLGTIWIYTIVQLNLMPAVASLAIVFGLAKFMNWKLHSRDFVLILNDRQTTFLRHQSNSMAVASGEYSRAIFVKRKRVDEPMDALMIDLPSQTKRYRGTGEGQGVFALAETMTEDPSLLDDRKAKDLHKRLAMINQEPRASPKVSSPVAMVMSPPGAPRSAPPPTREYKVLRTARPPSSAAQSASPSTEAVTTQAPVPIPIPGQPLPSTSTSTATDLPDASEPKFVLYEAVLAGPAVVEQPEEPAPEMQEFQDLLQEYLRVNEISLDAPPPRKPVTSSNSATSSKKPAEDDEDEVYVWDVFYQRPNLSGDLSIWDGLANVGTLSGLPPTEGDILADEEESDSVKDEADEDSNEEDFYRNDYPDTESESDAYESDGDHEWR</sequence>
<evidence type="ECO:0000259" key="4">
    <source>
        <dbReference type="Pfam" id="PF08574"/>
    </source>
</evidence>
<feature type="compositionally biased region" description="Low complexity" evidence="2">
    <location>
        <begin position="336"/>
        <end position="347"/>
    </location>
</feature>
<name>A0A8H3AG00_9AGAM</name>
<feature type="domain" description="DUF7719" evidence="5">
    <location>
        <begin position="129"/>
        <end position="190"/>
    </location>
</feature>
<feature type="compositionally biased region" description="Acidic residues" evidence="2">
    <location>
        <begin position="493"/>
        <end position="514"/>
    </location>
</feature>
<evidence type="ECO:0000256" key="3">
    <source>
        <dbReference type="SAM" id="Phobius"/>
    </source>
</evidence>
<evidence type="ECO:0000256" key="2">
    <source>
        <dbReference type="SAM" id="MobiDB-lite"/>
    </source>
</evidence>
<evidence type="ECO:0000313" key="6">
    <source>
        <dbReference type="EMBL" id="CAE6419368.1"/>
    </source>
</evidence>
<keyword evidence="3" id="KW-1133">Transmembrane helix</keyword>
<dbReference type="InterPro" id="IPR056136">
    <property type="entry name" value="DUF7719"/>
</dbReference>
<feature type="transmembrane region" description="Helical" evidence="3">
    <location>
        <begin position="165"/>
        <end position="189"/>
    </location>
</feature>
<keyword evidence="3" id="KW-0472">Membrane</keyword>
<keyword evidence="3" id="KW-0812">Transmembrane</keyword>
<dbReference type="AlphaFoldDB" id="A0A8H3AG00"/>
<feature type="transmembrane region" description="Helical" evidence="3">
    <location>
        <begin position="127"/>
        <end position="145"/>
    </location>
</feature>
<dbReference type="PANTHER" id="PTHR37846:SF1">
    <property type="entry name" value="DEACETYLASE-LIKE PROTEIN"/>
    <property type="match status" value="1"/>
</dbReference>
<dbReference type="Pfam" id="PF08574">
    <property type="entry name" value="Iwr1"/>
    <property type="match status" value="1"/>
</dbReference>
<gene>
    <name evidence="6" type="ORF">RDB_LOCUS83655</name>
</gene>
<feature type="compositionally biased region" description="Polar residues" evidence="2">
    <location>
        <begin position="435"/>
        <end position="445"/>
    </location>
</feature>
<dbReference type="Pfam" id="PF24841">
    <property type="entry name" value="DUF7719"/>
    <property type="match status" value="1"/>
</dbReference>
<feature type="region of interest" description="Disordered" evidence="2">
    <location>
        <begin position="424"/>
        <end position="452"/>
    </location>
</feature>
<protein>
    <recommendedName>
        <fullName evidence="8">RNA polymerase II nuclear localization protein SLC7A6OS</fullName>
    </recommendedName>
</protein>
<organism evidence="6 7">
    <name type="scientific">Rhizoctonia solani</name>
    <dbReference type="NCBI Taxonomy" id="456999"/>
    <lineage>
        <taxon>Eukaryota</taxon>
        <taxon>Fungi</taxon>
        <taxon>Dikarya</taxon>
        <taxon>Basidiomycota</taxon>
        <taxon>Agaricomycotina</taxon>
        <taxon>Agaricomycetes</taxon>
        <taxon>Cantharellales</taxon>
        <taxon>Ceratobasidiaceae</taxon>
        <taxon>Rhizoctonia</taxon>
    </lineage>
</organism>
<feature type="compositionally biased region" description="Pro residues" evidence="2">
    <location>
        <begin position="315"/>
        <end position="325"/>
    </location>
</feature>
<dbReference type="EMBL" id="CAJMWS010000320">
    <property type="protein sequence ID" value="CAE6419368.1"/>
    <property type="molecule type" value="Genomic_DNA"/>
</dbReference>
<feature type="region of interest" description="Disordered" evidence="2">
    <location>
        <begin position="485"/>
        <end position="540"/>
    </location>
</feature>
<accession>A0A8H3AG00</accession>
<feature type="compositionally biased region" description="Acidic residues" evidence="2">
    <location>
        <begin position="522"/>
        <end position="533"/>
    </location>
</feature>
<proteinExistence type="inferred from homology"/>